<name>A0A2N5ZI94_MUIH1</name>
<protein>
    <submittedName>
        <fullName evidence="11">Motility protein A</fullName>
    </submittedName>
</protein>
<dbReference type="AlphaFoldDB" id="A0A2N5ZI94"/>
<keyword evidence="7 9" id="KW-0472">Membrane</keyword>
<evidence type="ECO:0000256" key="4">
    <source>
        <dbReference type="ARBA" id="ARBA00022475"/>
    </source>
</evidence>
<dbReference type="GO" id="GO:0005886">
    <property type="term" value="C:plasma membrane"/>
    <property type="evidence" value="ECO:0007669"/>
    <property type="project" value="UniProtKB-SubCell"/>
</dbReference>
<reference evidence="11 12" key="1">
    <citation type="submission" date="2017-11" db="EMBL/GenBank/DDBJ databases">
        <title>Genome-resolved metagenomics identifies genetic mobility, metabolic interactions, and unexpected diversity in perchlorate-reducing communities.</title>
        <authorList>
            <person name="Barnum T.P."/>
            <person name="Figueroa I.A."/>
            <person name="Carlstrom C.I."/>
            <person name="Lucas L.N."/>
            <person name="Engelbrektson A.L."/>
            <person name="Coates J.D."/>
        </authorList>
    </citation>
    <scope>NUCLEOTIDE SEQUENCE [LARGE SCALE GENOMIC DNA]</scope>
    <source>
        <strain evidence="11">BM706</strain>
    </source>
</reference>
<dbReference type="PANTHER" id="PTHR30433:SF2">
    <property type="entry name" value="MOTILITY PROTEIN A"/>
    <property type="match status" value="1"/>
</dbReference>
<feature type="region of interest" description="Disordered" evidence="8">
    <location>
        <begin position="244"/>
        <end position="264"/>
    </location>
</feature>
<feature type="compositionally biased region" description="Acidic residues" evidence="8">
    <location>
        <begin position="254"/>
        <end position="264"/>
    </location>
</feature>
<proteinExistence type="inferred from homology"/>
<feature type="transmembrane region" description="Helical" evidence="9">
    <location>
        <begin position="34"/>
        <end position="51"/>
    </location>
</feature>
<keyword evidence="4" id="KW-1003">Cell membrane</keyword>
<organism evidence="11 12">
    <name type="scientific">Muiribacterium halophilum</name>
    <dbReference type="NCBI Taxonomy" id="2053465"/>
    <lineage>
        <taxon>Bacteria</taxon>
        <taxon>Candidatus Muiribacteriota</taxon>
        <taxon>Candidatus Muiribacteriia</taxon>
        <taxon>Candidatus Muiribacteriales</taxon>
        <taxon>Candidatus Muiribacteriaceae</taxon>
        <taxon>Candidatus Muiribacterium</taxon>
    </lineage>
</organism>
<evidence type="ECO:0000259" key="10">
    <source>
        <dbReference type="Pfam" id="PF01618"/>
    </source>
</evidence>
<comment type="similarity">
    <text evidence="2">Belongs to the MotA family.</text>
</comment>
<comment type="caution">
    <text evidence="11">The sequence shown here is derived from an EMBL/GenBank/DDBJ whole genome shotgun (WGS) entry which is preliminary data.</text>
</comment>
<dbReference type="InterPro" id="IPR047055">
    <property type="entry name" value="MotA-like"/>
</dbReference>
<evidence type="ECO:0000313" key="11">
    <source>
        <dbReference type="EMBL" id="PLX18342.1"/>
    </source>
</evidence>
<evidence type="ECO:0000256" key="3">
    <source>
        <dbReference type="ARBA" id="ARBA00022448"/>
    </source>
</evidence>
<evidence type="ECO:0000256" key="9">
    <source>
        <dbReference type="SAM" id="Phobius"/>
    </source>
</evidence>
<accession>A0A2N5ZI94</accession>
<dbReference type="PROSITE" id="PS01307">
    <property type="entry name" value="MOTA"/>
    <property type="match status" value="1"/>
</dbReference>
<evidence type="ECO:0000256" key="7">
    <source>
        <dbReference type="ARBA" id="ARBA00023136"/>
    </source>
</evidence>
<evidence type="ECO:0000313" key="12">
    <source>
        <dbReference type="Proteomes" id="UP000234857"/>
    </source>
</evidence>
<evidence type="ECO:0000256" key="5">
    <source>
        <dbReference type="ARBA" id="ARBA00022692"/>
    </source>
</evidence>
<feature type="transmembrane region" description="Helical" evidence="9">
    <location>
        <begin position="179"/>
        <end position="198"/>
    </location>
</feature>
<evidence type="ECO:0000256" key="8">
    <source>
        <dbReference type="SAM" id="MobiDB-lite"/>
    </source>
</evidence>
<keyword evidence="3" id="KW-0813">Transport</keyword>
<dbReference type="GO" id="GO:0071978">
    <property type="term" value="P:bacterial-type flagellum-dependent swarming motility"/>
    <property type="evidence" value="ECO:0007669"/>
    <property type="project" value="InterPro"/>
</dbReference>
<dbReference type="GO" id="GO:0006935">
    <property type="term" value="P:chemotaxis"/>
    <property type="evidence" value="ECO:0007669"/>
    <property type="project" value="InterPro"/>
</dbReference>
<keyword evidence="6 9" id="KW-1133">Transmembrane helix</keyword>
<dbReference type="InterPro" id="IPR002898">
    <property type="entry name" value="MotA_ExbB_proton_chnl"/>
</dbReference>
<feature type="transmembrane region" description="Helical" evidence="9">
    <location>
        <begin position="7"/>
        <end position="28"/>
    </location>
</feature>
<comment type="subcellular location">
    <subcellularLocation>
        <location evidence="1">Cell membrane</location>
        <topology evidence="1">Multi-pass membrane protein</topology>
    </subcellularLocation>
</comment>
<dbReference type="Pfam" id="PF01618">
    <property type="entry name" value="MotA_ExbB"/>
    <property type="match status" value="1"/>
</dbReference>
<dbReference type="InterPro" id="IPR000540">
    <property type="entry name" value="Flag_MotA_CS"/>
</dbReference>
<dbReference type="EMBL" id="PKTG01000064">
    <property type="protein sequence ID" value="PLX18342.1"/>
    <property type="molecule type" value="Genomic_DNA"/>
</dbReference>
<sequence>MDKSTIIGIILGSVLVASGIGVEIAAFIDVPSMLIVFGGSLGGVFISFSMEQMKDMPNVLKKAFHEEVHNPLDTISSLVSFAEKARREGLLALEDDVEKVDDTFFKKCIQLVVDGTDPDLVRRILETEIEYLETRHSTGKAMVDKMGELAPAFGMIGTLIGLIKMLGKLDDPNALGPGMAVALITTFYGAVIANLFCIPLSSKLGAKSAEEILIKYIMLEGLLSIQAGDNPRIVEEKLKAFLPPAMRQGASSESSEEEAGEEEE</sequence>
<dbReference type="PANTHER" id="PTHR30433">
    <property type="entry name" value="CHEMOTAXIS PROTEIN MOTA"/>
    <property type="match status" value="1"/>
</dbReference>
<gene>
    <name evidence="11" type="ORF">C0601_04815</name>
</gene>
<evidence type="ECO:0000256" key="2">
    <source>
        <dbReference type="ARBA" id="ARBA00008038"/>
    </source>
</evidence>
<feature type="transmembrane region" description="Helical" evidence="9">
    <location>
        <begin position="149"/>
        <end position="167"/>
    </location>
</feature>
<keyword evidence="5 9" id="KW-0812">Transmembrane</keyword>
<evidence type="ECO:0000256" key="1">
    <source>
        <dbReference type="ARBA" id="ARBA00004651"/>
    </source>
</evidence>
<evidence type="ECO:0000256" key="6">
    <source>
        <dbReference type="ARBA" id="ARBA00022989"/>
    </source>
</evidence>
<feature type="domain" description="MotA/TolQ/ExbB proton channel" evidence="10">
    <location>
        <begin position="98"/>
        <end position="212"/>
    </location>
</feature>
<dbReference type="Proteomes" id="UP000234857">
    <property type="component" value="Unassembled WGS sequence"/>
</dbReference>